<dbReference type="SUPFAM" id="SSF53850">
    <property type="entry name" value="Periplasmic binding protein-like II"/>
    <property type="match status" value="1"/>
</dbReference>
<name>Q1LEX8_CUPMC</name>
<dbReference type="HOGENOM" id="CLU_045683_0_2_4"/>
<dbReference type="RefSeq" id="WP_011518904.1">
    <property type="nucleotide sequence ID" value="NC_007974.2"/>
</dbReference>
<dbReference type="CDD" id="cd13578">
    <property type="entry name" value="PBP2_Bug27"/>
    <property type="match status" value="1"/>
</dbReference>
<protein>
    <submittedName>
        <fullName evidence="3">Extra-cytoplasmic solute receptor</fullName>
    </submittedName>
</protein>
<geneLocation type="plasmid" evidence="3 4">
    <name>megaplasmid</name>
</geneLocation>
<dbReference type="KEGG" id="rme:Rmet_4433"/>
<keyword evidence="3" id="KW-0614">Plasmid</keyword>
<dbReference type="AlphaFoldDB" id="Q1LEX8"/>
<evidence type="ECO:0000256" key="1">
    <source>
        <dbReference type="ARBA" id="ARBA00006987"/>
    </source>
</evidence>
<dbReference type="PANTHER" id="PTHR42928:SF5">
    <property type="entry name" value="BLR1237 PROTEIN"/>
    <property type="match status" value="1"/>
</dbReference>
<comment type="similarity">
    <text evidence="1">Belongs to the UPF0065 (bug) family.</text>
</comment>
<dbReference type="Gene3D" id="3.40.190.150">
    <property type="entry name" value="Bordetella uptake gene, domain 1"/>
    <property type="match status" value="1"/>
</dbReference>
<keyword evidence="2" id="KW-0732">Signal</keyword>
<evidence type="ECO:0000313" key="3">
    <source>
        <dbReference type="EMBL" id="ABF11298.1"/>
    </source>
</evidence>
<evidence type="ECO:0000313" key="4">
    <source>
        <dbReference type="Proteomes" id="UP000002429"/>
    </source>
</evidence>
<dbReference type="PANTHER" id="PTHR42928">
    <property type="entry name" value="TRICARBOXYLATE-BINDING PROTEIN"/>
    <property type="match status" value="1"/>
</dbReference>
<keyword evidence="3" id="KW-0675">Receptor</keyword>
<feature type="chain" id="PRO_5004193437" evidence="2">
    <location>
        <begin position="28"/>
        <end position="327"/>
    </location>
</feature>
<reference evidence="4" key="1">
    <citation type="journal article" date="2010" name="PLoS ONE">
        <title>The complete genome sequence of Cupriavidus metallidurans strain CH34, a master survivalist in harsh and anthropogenic environments.</title>
        <authorList>
            <person name="Janssen P.J."/>
            <person name="Van Houdt R."/>
            <person name="Moors H."/>
            <person name="Monsieurs P."/>
            <person name="Morin N."/>
            <person name="Michaux A."/>
            <person name="Benotmane M.A."/>
            <person name="Leys N."/>
            <person name="Vallaeys T."/>
            <person name="Lapidus A."/>
            <person name="Monchy S."/>
            <person name="Medigue C."/>
            <person name="Taghavi S."/>
            <person name="McCorkle S."/>
            <person name="Dunn J."/>
            <person name="van der Lelie D."/>
            <person name="Mergeay M."/>
        </authorList>
    </citation>
    <scope>NUCLEOTIDE SEQUENCE [LARGE SCALE GENOMIC DNA]</scope>
    <source>
        <strain evidence="4">ATCC 43123 / DSM 2839 / NBRC 102507 / CH34</strain>
    </source>
</reference>
<dbReference type="EMBL" id="CP000353">
    <property type="protein sequence ID" value="ABF11298.1"/>
    <property type="molecule type" value="Genomic_DNA"/>
</dbReference>
<dbReference type="Pfam" id="PF03401">
    <property type="entry name" value="TctC"/>
    <property type="match status" value="1"/>
</dbReference>
<feature type="signal peptide" evidence="2">
    <location>
        <begin position="1"/>
        <end position="27"/>
    </location>
</feature>
<dbReference type="Gene3D" id="3.40.190.10">
    <property type="entry name" value="Periplasmic binding protein-like II"/>
    <property type="match status" value="1"/>
</dbReference>
<dbReference type="Proteomes" id="UP000002429">
    <property type="component" value="Plasmid megaplasmid"/>
</dbReference>
<proteinExistence type="inferred from homology"/>
<keyword evidence="4" id="KW-1185">Reference proteome</keyword>
<dbReference type="InterPro" id="IPR005064">
    <property type="entry name" value="BUG"/>
</dbReference>
<sequence length="327" mass="33928">MNIRNRVAGLLACLGVLSVSGTGAANAADAPAFPTKPVSIVVPYAAGGATDIIARLIGKRLGEVWKQPVVVVNKPGAGTVLGAGFVAKSPGDGYTLYMTTAAHTISSSLYRSLPYDPVKDFAPINLSAIVPLVLVVGPTVPAKDLPELLAYARSHPGATYASPGNGSPQHLAGALFKSKAGLELTHVPYKGDAPMLSDLMGGQVQMAFVTLSSALPHIKSGKLRAIALAHSKRSPTLPSVPTFTQAGLPFQAATWFGLFSPATMPPGLRQKINEDVTRIVAEPATRASIEDLGGDAVNEGPKEFSAFIDSESKRWAEAVKVSGAQVD</sequence>
<dbReference type="InterPro" id="IPR042100">
    <property type="entry name" value="Bug_dom1"/>
</dbReference>
<dbReference type="PIRSF" id="PIRSF017082">
    <property type="entry name" value="YflP"/>
    <property type="match status" value="1"/>
</dbReference>
<organism evidence="3 4">
    <name type="scientific">Cupriavidus metallidurans (strain ATCC 43123 / DSM 2839 / NBRC 102507 / CH34)</name>
    <name type="common">Ralstonia metallidurans</name>
    <dbReference type="NCBI Taxonomy" id="266264"/>
    <lineage>
        <taxon>Bacteria</taxon>
        <taxon>Pseudomonadati</taxon>
        <taxon>Pseudomonadota</taxon>
        <taxon>Betaproteobacteria</taxon>
        <taxon>Burkholderiales</taxon>
        <taxon>Burkholderiaceae</taxon>
        <taxon>Cupriavidus</taxon>
    </lineage>
</organism>
<gene>
    <name evidence="3" type="primary">bug</name>
    <name evidence="3" type="ordered locus">Rmet_4433</name>
</gene>
<accession>Q1LEX8</accession>
<evidence type="ECO:0000256" key="2">
    <source>
        <dbReference type="SAM" id="SignalP"/>
    </source>
</evidence>
<dbReference type="eggNOG" id="COG3181">
    <property type="taxonomic scope" value="Bacteria"/>
</dbReference>